<dbReference type="EMBL" id="JBHLUN010000014">
    <property type="protein sequence ID" value="MFC0410248.1"/>
    <property type="molecule type" value="Genomic_DNA"/>
</dbReference>
<dbReference type="InterPro" id="IPR013520">
    <property type="entry name" value="Ribonucl_H"/>
</dbReference>
<dbReference type="InterPro" id="IPR006054">
    <property type="entry name" value="DnaQ"/>
</dbReference>
<dbReference type="EC" id="2.7.7.7" evidence="1"/>
<dbReference type="Pfam" id="PF00929">
    <property type="entry name" value="RNase_T"/>
    <property type="match status" value="1"/>
</dbReference>
<sequence length="194" mass="21275">MPPVPDQPPPRLPPGAEAVVFDTETTGCTVGDRVVSLGALRLDAGFEVVDSLHLVFAPGRPCHPGAARVHGMSDRFLARQPRFEVHAREIARFFRGAVACAHNLSFDRRMLCREYALLDQPLPWEADYCTLRAWRRFRPGEKAGLAHASATLGLGRDTALHGALEDAALAAQLLRVLHGQEPGQTRLHPPTNLR</sequence>
<comment type="caution">
    <text evidence="5">The sequence shown here is derived from an EMBL/GenBank/DDBJ whole genome shotgun (WGS) entry which is preliminary data.</text>
</comment>
<dbReference type="GO" id="GO:0004527">
    <property type="term" value="F:exonuclease activity"/>
    <property type="evidence" value="ECO:0007669"/>
    <property type="project" value="UniProtKB-KW"/>
</dbReference>
<accession>A0ABV6K0E3</accession>
<evidence type="ECO:0000313" key="6">
    <source>
        <dbReference type="Proteomes" id="UP001589865"/>
    </source>
</evidence>
<dbReference type="SUPFAM" id="SSF53098">
    <property type="entry name" value="Ribonuclease H-like"/>
    <property type="match status" value="1"/>
</dbReference>
<feature type="domain" description="Exonuclease" evidence="4">
    <location>
        <begin position="17"/>
        <end position="183"/>
    </location>
</feature>
<organism evidence="5 6">
    <name type="scientific">Roseomonas elaeocarpi</name>
    <dbReference type="NCBI Taxonomy" id="907779"/>
    <lineage>
        <taxon>Bacteria</taxon>
        <taxon>Pseudomonadati</taxon>
        <taxon>Pseudomonadota</taxon>
        <taxon>Alphaproteobacteria</taxon>
        <taxon>Acetobacterales</taxon>
        <taxon>Roseomonadaceae</taxon>
        <taxon>Roseomonas</taxon>
    </lineage>
</organism>
<dbReference type="PANTHER" id="PTHR30231:SF37">
    <property type="entry name" value="EXODEOXYRIBONUCLEASE 10"/>
    <property type="match status" value="1"/>
</dbReference>
<dbReference type="Proteomes" id="UP001589865">
    <property type="component" value="Unassembled WGS sequence"/>
</dbReference>
<comment type="catalytic activity">
    <reaction evidence="3">
        <text>DNA(n) + a 2'-deoxyribonucleoside 5'-triphosphate = DNA(n+1) + diphosphate</text>
        <dbReference type="Rhea" id="RHEA:22508"/>
        <dbReference type="Rhea" id="RHEA-COMP:17339"/>
        <dbReference type="Rhea" id="RHEA-COMP:17340"/>
        <dbReference type="ChEBI" id="CHEBI:33019"/>
        <dbReference type="ChEBI" id="CHEBI:61560"/>
        <dbReference type="ChEBI" id="CHEBI:173112"/>
        <dbReference type="EC" id="2.7.7.7"/>
    </reaction>
</comment>
<dbReference type="InterPro" id="IPR036397">
    <property type="entry name" value="RNaseH_sf"/>
</dbReference>
<dbReference type="NCBIfam" id="TIGR00573">
    <property type="entry name" value="dnaq"/>
    <property type="match status" value="1"/>
</dbReference>
<dbReference type="InterPro" id="IPR012337">
    <property type="entry name" value="RNaseH-like_sf"/>
</dbReference>
<keyword evidence="5" id="KW-0269">Exonuclease</keyword>
<keyword evidence="5" id="KW-0540">Nuclease</keyword>
<comment type="function">
    <text evidence="2">DNA polymerase III is a complex, multichain enzyme responsible for most of the replicative synthesis in bacteria. The epsilon subunit contain the editing function and is a proofreading 3'-5' exonuclease.</text>
</comment>
<evidence type="ECO:0000313" key="5">
    <source>
        <dbReference type="EMBL" id="MFC0410248.1"/>
    </source>
</evidence>
<protein>
    <recommendedName>
        <fullName evidence="1">DNA-directed DNA polymerase</fullName>
        <ecNumber evidence="1">2.7.7.7</ecNumber>
    </recommendedName>
</protein>
<dbReference type="SMART" id="SM00479">
    <property type="entry name" value="EXOIII"/>
    <property type="match status" value="1"/>
</dbReference>
<reference evidence="5 6" key="1">
    <citation type="submission" date="2024-09" db="EMBL/GenBank/DDBJ databases">
        <authorList>
            <person name="Sun Q."/>
            <person name="Mori K."/>
        </authorList>
    </citation>
    <scope>NUCLEOTIDE SEQUENCE [LARGE SCALE GENOMIC DNA]</scope>
    <source>
        <strain evidence="5 6">TBRC 5777</strain>
    </source>
</reference>
<dbReference type="PANTHER" id="PTHR30231">
    <property type="entry name" value="DNA POLYMERASE III SUBUNIT EPSILON"/>
    <property type="match status" value="1"/>
</dbReference>
<evidence type="ECO:0000259" key="4">
    <source>
        <dbReference type="SMART" id="SM00479"/>
    </source>
</evidence>
<dbReference type="RefSeq" id="WP_377046000.1">
    <property type="nucleotide sequence ID" value="NZ_JBHLUN010000014.1"/>
</dbReference>
<gene>
    <name evidence="5" type="ORF">ACFFGY_18500</name>
</gene>
<name>A0ABV6K0E3_9PROT</name>
<dbReference type="CDD" id="cd06127">
    <property type="entry name" value="DEDDh"/>
    <property type="match status" value="1"/>
</dbReference>
<evidence type="ECO:0000256" key="3">
    <source>
        <dbReference type="ARBA" id="ARBA00049244"/>
    </source>
</evidence>
<evidence type="ECO:0000256" key="2">
    <source>
        <dbReference type="ARBA" id="ARBA00025483"/>
    </source>
</evidence>
<evidence type="ECO:0000256" key="1">
    <source>
        <dbReference type="ARBA" id="ARBA00012417"/>
    </source>
</evidence>
<keyword evidence="6" id="KW-1185">Reference proteome</keyword>
<proteinExistence type="predicted"/>
<dbReference type="Gene3D" id="3.30.420.10">
    <property type="entry name" value="Ribonuclease H-like superfamily/Ribonuclease H"/>
    <property type="match status" value="1"/>
</dbReference>
<keyword evidence="5" id="KW-0378">Hydrolase</keyword>